<accession>A0A941DQ35</accession>
<organism evidence="2 3">
    <name type="scientific">Virgibacillus salarius</name>
    <dbReference type="NCBI Taxonomy" id="447199"/>
    <lineage>
        <taxon>Bacteria</taxon>
        <taxon>Bacillati</taxon>
        <taxon>Bacillota</taxon>
        <taxon>Bacilli</taxon>
        <taxon>Bacillales</taxon>
        <taxon>Bacillaceae</taxon>
        <taxon>Virgibacillus</taxon>
    </lineage>
</organism>
<proteinExistence type="predicted"/>
<keyword evidence="3" id="KW-1185">Reference proteome</keyword>
<feature type="compositionally biased region" description="Basic and acidic residues" evidence="1">
    <location>
        <begin position="51"/>
        <end position="91"/>
    </location>
</feature>
<evidence type="ECO:0000313" key="2">
    <source>
        <dbReference type="EMBL" id="MBR7794525.1"/>
    </source>
</evidence>
<evidence type="ECO:0000256" key="1">
    <source>
        <dbReference type="SAM" id="MobiDB-lite"/>
    </source>
</evidence>
<gene>
    <name evidence="2" type="ORF">KCX74_00535</name>
</gene>
<dbReference type="AlphaFoldDB" id="A0A941DQ35"/>
<dbReference type="RefSeq" id="WP_026681549.1">
    <property type="nucleotide sequence ID" value="NZ_JAGSOT010000001.1"/>
</dbReference>
<dbReference type="Proteomes" id="UP000675284">
    <property type="component" value="Unassembled WGS sequence"/>
</dbReference>
<dbReference type="EMBL" id="JAGSOT010000001">
    <property type="protein sequence ID" value="MBR7794525.1"/>
    <property type="molecule type" value="Genomic_DNA"/>
</dbReference>
<reference evidence="2" key="1">
    <citation type="submission" date="2021-04" db="EMBL/GenBank/DDBJ databases">
        <title>Isolation and polyphasic classification of algal microorganism.</title>
        <authorList>
            <person name="Wang S."/>
        </authorList>
    </citation>
    <scope>NUCLEOTIDE SEQUENCE</scope>
    <source>
        <strain evidence="2">720a</strain>
    </source>
</reference>
<evidence type="ECO:0000313" key="3">
    <source>
        <dbReference type="Proteomes" id="UP000675284"/>
    </source>
</evidence>
<protein>
    <recommendedName>
        <fullName evidence="4">Cytosolic protein</fullName>
    </recommendedName>
</protein>
<evidence type="ECO:0008006" key="4">
    <source>
        <dbReference type="Google" id="ProtNLM"/>
    </source>
</evidence>
<comment type="caution">
    <text evidence="2">The sequence shown here is derived from an EMBL/GenBank/DDBJ whole genome shotgun (WGS) entry which is preliminary data.</text>
</comment>
<name>A0A941DQ35_9BACI</name>
<sequence length="91" mass="10468">MAKEKKKTYSNFTNVESMHDKLIPEEFPEGSFGSPMNEYALVEGKSTPWEKGQRRDSAFVYPDRERHKDLPRQADGSHDPHNNPDGDFGKE</sequence>
<feature type="region of interest" description="Disordered" evidence="1">
    <location>
        <begin position="43"/>
        <end position="91"/>
    </location>
</feature>